<name>A0A7W8HII4_9BURK</name>
<dbReference type="RefSeq" id="WP_183968484.1">
    <property type="nucleotide sequence ID" value="NZ_BAABEW010000012.1"/>
</dbReference>
<comment type="caution">
    <text evidence="1">The sequence shown here is derived from an EMBL/GenBank/DDBJ whole genome shotgun (WGS) entry which is preliminary data.</text>
</comment>
<reference evidence="1 2" key="1">
    <citation type="submission" date="2020-08" db="EMBL/GenBank/DDBJ databases">
        <title>Genomic Encyclopedia of Type Strains, Phase IV (KMG-IV): sequencing the most valuable type-strain genomes for metagenomic binning, comparative biology and taxonomic classification.</title>
        <authorList>
            <person name="Goeker M."/>
        </authorList>
    </citation>
    <scope>NUCLEOTIDE SEQUENCE [LARGE SCALE GENOMIC DNA]</scope>
    <source>
        <strain evidence="1 2">DSM 29781</strain>
    </source>
</reference>
<sequence length="97" mass="10888">MRKLLRWKFASEDPGSFELHLIEYMRYSVPPEGEIPFGLDVTAPRNAELHLRVQLRSPEGWLARSPVLAIHPGRASRVEWAGPSAREDGQELAGAGR</sequence>
<organism evidence="1 2">
    <name type="scientific">Quisquiliibacterium transsilvanicum</name>
    <dbReference type="NCBI Taxonomy" id="1549638"/>
    <lineage>
        <taxon>Bacteria</taxon>
        <taxon>Pseudomonadati</taxon>
        <taxon>Pseudomonadota</taxon>
        <taxon>Betaproteobacteria</taxon>
        <taxon>Burkholderiales</taxon>
        <taxon>Burkholderiaceae</taxon>
        <taxon>Quisquiliibacterium</taxon>
    </lineage>
</organism>
<keyword evidence="2" id="KW-1185">Reference proteome</keyword>
<evidence type="ECO:0000313" key="2">
    <source>
        <dbReference type="Proteomes" id="UP000532440"/>
    </source>
</evidence>
<dbReference type="AlphaFoldDB" id="A0A7W8HII4"/>
<proteinExistence type="predicted"/>
<dbReference type="EMBL" id="JACHGB010000005">
    <property type="protein sequence ID" value="MBB5272701.1"/>
    <property type="molecule type" value="Genomic_DNA"/>
</dbReference>
<gene>
    <name evidence="1" type="ORF">HNQ70_002724</name>
</gene>
<evidence type="ECO:0000313" key="1">
    <source>
        <dbReference type="EMBL" id="MBB5272701.1"/>
    </source>
</evidence>
<accession>A0A7W8HII4</accession>
<protein>
    <submittedName>
        <fullName evidence="1">Uncharacterized protein</fullName>
    </submittedName>
</protein>
<dbReference type="Proteomes" id="UP000532440">
    <property type="component" value="Unassembled WGS sequence"/>
</dbReference>